<name>A0ABR0R2B3_GOSAR</name>
<dbReference type="Proteomes" id="UP001358586">
    <property type="component" value="Chromosome 1"/>
</dbReference>
<reference evidence="1 2" key="1">
    <citation type="submission" date="2023-03" db="EMBL/GenBank/DDBJ databases">
        <title>WGS of Gossypium arboreum.</title>
        <authorList>
            <person name="Yu D."/>
        </authorList>
    </citation>
    <scope>NUCLEOTIDE SEQUENCE [LARGE SCALE GENOMIC DNA]</scope>
    <source>
        <tissue evidence="1">Leaf</tissue>
    </source>
</reference>
<organism evidence="1 2">
    <name type="scientific">Gossypium arboreum</name>
    <name type="common">Tree cotton</name>
    <name type="synonym">Gossypium nanking</name>
    <dbReference type="NCBI Taxonomy" id="29729"/>
    <lineage>
        <taxon>Eukaryota</taxon>
        <taxon>Viridiplantae</taxon>
        <taxon>Streptophyta</taxon>
        <taxon>Embryophyta</taxon>
        <taxon>Tracheophyta</taxon>
        <taxon>Spermatophyta</taxon>
        <taxon>Magnoliopsida</taxon>
        <taxon>eudicotyledons</taxon>
        <taxon>Gunneridae</taxon>
        <taxon>Pentapetalae</taxon>
        <taxon>rosids</taxon>
        <taxon>malvids</taxon>
        <taxon>Malvales</taxon>
        <taxon>Malvaceae</taxon>
        <taxon>Malvoideae</taxon>
        <taxon>Gossypium</taxon>
    </lineage>
</organism>
<dbReference type="EMBL" id="JARKNE010000001">
    <property type="protein sequence ID" value="KAK5845359.1"/>
    <property type="molecule type" value="Genomic_DNA"/>
</dbReference>
<gene>
    <name evidence="1" type="ORF">PVK06_001532</name>
</gene>
<proteinExistence type="predicted"/>
<comment type="caution">
    <text evidence="1">The sequence shown here is derived from an EMBL/GenBank/DDBJ whole genome shotgun (WGS) entry which is preliminary data.</text>
</comment>
<keyword evidence="2" id="KW-1185">Reference proteome</keyword>
<sequence>MISISLWALWYRRNKWVHEGIKFSLQETLRFINGYFKEISLCNESLKSIPRSMTKKLWRPLENGFIKVNFNASFQSVSNTSISTTLARDYKGEIVGAST</sequence>
<evidence type="ECO:0000313" key="1">
    <source>
        <dbReference type="EMBL" id="KAK5845359.1"/>
    </source>
</evidence>
<evidence type="ECO:0000313" key="2">
    <source>
        <dbReference type="Proteomes" id="UP001358586"/>
    </source>
</evidence>
<accession>A0ABR0R2B3</accession>
<protein>
    <submittedName>
        <fullName evidence="1">Uncharacterized protein</fullName>
    </submittedName>
</protein>